<dbReference type="KEGG" id="xla:108695672"/>
<evidence type="ECO:0000313" key="4">
    <source>
        <dbReference type="RefSeq" id="XP_041423871.1"/>
    </source>
</evidence>
<proteinExistence type="predicted"/>
<organism evidence="2 4">
    <name type="scientific">Xenopus laevis</name>
    <name type="common">African clawed frog</name>
    <dbReference type="NCBI Taxonomy" id="8355"/>
    <lineage>
        <taxon>Eukaryota</taxon>
        <taxon>Metazoa</taxon>
        <taxon>Chordata</taxon>
        <taxon>Craniata</taxon>
        <taxon>Vertebrata</taxon>
        <taxon>Euteleostomi</taxon>
        <taxon>Amphibia</taxon>
        <taxon>Batrachia</taxon>
        <taxon>Anura</taxon>
        <taxon>Pipoidea</taxon>
        <taxon>Pipidae</taxon>
        <taxon>Xenopodinae</taxon>
        <taxon>Xenopus</taxon>
        <taxon>Xenopus</taxon>
    </lineage>
</organism>
<accession>A0A8J1L2U3</accession>
<dbReference type="OrthoDB" id="9450632at2759"/>
<name>A0A8J1L2U3_XENLA</name>
<evidence type="ECO:0000256" key="1">
    <source>
        <dbReference type="SAM" id="MobiDB-lite"/>
    </source>
</evidence>
<dbReference type="Pfam" id="PF15810">
    <property type="entry name" value="CCDC117"/>
    <property type="match status" value="1"/>
</dbReference>
<evidence type="ECO:0000313" key="2">
    <source>
        <dbReference type="Proteomes" id="UP000186698"/>
    </source>
</evidence>
<dbReference type="InterPro" id="IPR031630">
    <property type="entry name" value="CCDC117"/>
</dbReference>
<feature type="region of interest" description="Disordered" evidence="1">
    <location>
        <begin position="279"/>
        <end position="334"/>
    </location>
</feature>
<keyword evidence="2" id="KW-1185">Reference proteome</keyword>
<sequence length="334" mass="37123">MAAVGTPFNGMLYRMDFHQSSDSFYQSANLQSSLDTQFLSAEMNNDNPVNPASMGCSVNFDNTYFSLCNPSPSLTGGGLTFMQNAILSPDSGGDLGYSATCSGFPLSTRSKHKREEDIFECPLKKRRISEHSEVPVFPEATASHSSAGILKGEISRSCWDSNCKPERTTAIQYSESGLSVMHLAQTEEMEEASSEPFALVCGNDSRLSSNNEELETDKKADRLPSLIMSDVLKEGLKRGFQESLTKKIVDSMNRPSMELVLWKPQSQFLFDRLQAVPKSHKKGKHSEKPAHSPSETSFIQEVETIEDDHLCSSNTTSDPNRTWSRDEEEEEMEL</sequence>
<dbReference type="GeneID" id="108695672"/>
<gene>
    <name evidence="3 4" type="primary">LOC108695672</name>
</gene>
<dbReference type="RefSeq" id="XP_041423871.1">
    <property type="nucleotide sequence ID" value="XM_041567937.1"/>
</dbReference>
<evidence type="ECO:0000313" key="3">
    <source>
        <dbReference type="RefSeq" id="XP_041423870.1"/>
    </source>
</evidence>
<dbReference type="Proteomes" id="UP000186698">
    <property type="component" value="Chromosome 1L"/>
</dbReference>
<dbReference type="AlphaFoldDB" id="A0A8J1L2U3"/>
<dbReference type="CTD" id="108695672"/>
<feature type="compositionally biased region" description="Polar residues" evidence="1">
    <location>
        <begin position="311"/>
        <end position="322"/>
    </location>
</feature>
<dbReference type="PANTHER" id="PTHR36128">
    <property type="entry name" value="COILED-COIL DOMAIN-CONTAINING PROTEIN 117"/>
    <property type="match status" value="1"/>
</dbReference>
<dbReference type="RefSeq" id="XP_041423870.1">
    <property type="nucleotide sequence ID" value="XM_041567936.1"/>
</dbReference>
<dbReference type="PANTHER" id="PTHR36128:SF1">
    <property type="entry name" value="COILED-COIL DOMAIN-CONTAINING PROTEIN 117"/>
    <property type="match status" value="1"/>
</dbReference>
<protein>
    <submittedName>
        <fullName evidence="3 4">Coiled-coil domain-containing protein 117</fullName>
    </submittedName>
</protein>
<reference evidence="3 4" key="1">
    <citation type="submission" date="2025-04" db="UniProtKB">
        <authorList>
            <consortium name="RefSeq"/>
        </authorList>
    </citation>
    <scope>IDENTIFICATION</scope>
    <source>
        <strain evidence="3 4">J_2021</strain>
        <tissue evidence="3 4">Erythrocytes</tissue>
    </source>
</reference>